<feature type="compositionally biased region" description="Low complexity" evidence="4">
    <location>
        <begin position="9"/>
        <end position="19"/>
    </location>
</feature>
<keyword evidence="1" id="KW-0677">Repeat</keyword>
<proteinExistence type="predicted"/>
<evidence type="ECO:0000256" key="3">
    <source>
        <dbReference type="PROSITE-ProRule" id="PRU00176"/>
    </source>
</evidence>
<dbReference type="Pfam" id="PF00076">
    <property type="entry name" value="RRM_1"/>
    <property type="match status" value="2"/>
</dbReference>
<keyword evidence="7" id="KW-1185">Reference proteome</keyword>
<feature type="region of interest" description="Disordered" evidence="4">
    <location>
        <begin position="1"/>
        <end position="47"/>
    </location>
</feature>
<feature type="compositionally biased region" description="Polar residues" evidence="4">
    <location>
        <begin position="20"/>
        <end position="32"/>
    </location>
</feature>
<evidence type="ECO:0000313" key="6">
    <source>
        <dbReference type="EMBL" id="TGZ77378.1"/>
    </source>
</evidence>
<dbReference type="InterPro" id="IPR000504">
    <property type="entry name" value="RRM_dom"/>
</dbReference>
<feature type="region of interest" description="Disordered" evidence="4">
    <location>
        <begin position="135"/>
        <end position="188"/>
    </location>
</feature>
<feature type="compositionally biased region" description="Low complexity" evidence="4">
    <location>
        <begin position="170"/>
        <end position="179"/>
    </location>
</feature>
<feature type="domain" description="RRM" evidence="5">
    <location>
        <begin position="246"/>
        <end position="319"/>
    </location>
</feature>
<dbReference type="PROSITE" id="PS50102">
    <property type="entry name" value="RRM"/>
    <property type="match status" value="2"/>
</dbReference>
<feature type="region of interest" description="Disordered" evidence="4">
    <location>
        <begin position="485"/>
        <end position="516"/>
    </location>
</feature>
<dbReference type="SUPFAM" id="SSF54928">
    <property type="entry name" value="RNA-binding domain, RBD"/>
    <property type="match status" value="2"/>
</dbReference>
<protein>
    <submittedName>
        <fullName evidence="6">RNA-binding domain-containing protein</fullName>
    </submittedName>
</protein>
<dbReference type="EMBL" id="ML220154">
    <property type="protein sequence ID" value="TGZ77378.1"/>
    <property type="molecule type" value="Genomic_DNA"/>
</dbReference>
<evidence type="ECO:0000256" key="4">
    <source>
        <dbReference type="SAM" id="MobiDB-lite"/>
    </source>
</evidence>
<feature type="region of interest" description="Disordered" evidence="4">
    <location>
        <begin position="544"/>
        <end position="571"/>
    </location>
</feature>
<gene>
    <name evidence="6" type="ORF">EX30DRAFT_202347</name>
</gene>
<evidence type="ECO:0000313" key="7">
    <source>
        <dbReference type="Proteomes" id="UP000298138"/>
    </source>
</evidence>
<dbReference type="Gene3D" id="3.30.70.330">
    <property type="match status" value="2"/>
</dbReference>
<dbReference type="GO" id="GO:0003723">
    <property type="term" value="F:RNA binding"/>
    <property type="evidence" value="ECO:0007669"/>
    <property type="project" value="UniProtKB-UniRule"/>
</dbReference>
<evidence type="ECO:0000256" key="2">
    <source>
        <dbReference type="ARBA" id="ARBA00022884"/>
    </source>
</evidence>
<organism evidence="6 7">
    <name type="scientific">Ascodesmis nigricans</name>
    <dbReference type="NCBI Taxonomy" id="341454"/>
    <lineage>
        <taxon>Eukaryota</taxon>
        <taxon>Fungi</taxon>
        <taxon>Dikarya</taxon>
        <taxon>Ascomycota</taxon>
        <taxon>Pezizomycotina</taxon>
        <taxon>Pezizomycetes</taxon>
        <taxon>Pezizales</taxon>
        <taxon>Ascodesmidaceae</taxon>
        <taxon>Ascodesmis</taxon>
    </lineage>
</organism>
<keyword evidence="2 3" id="KW-0694">RNA-binding</keyword>
<evidence type="ECO:0000259" key="5">
    <source>
        <dbReference type="PROSITE" id="PS50102"/>
    </source>
</evidence>
<dbReference type="InterPro" id="IPR035979">
    <property type="entry name" value="RBD_domain_sf"/>
</dbReference>
<dbReference type="PANTHER" id="PTHR24012">
    <property type="entry name" value="RNA BINDING PROTEIN"/>
    <property type="match status" value="1"/>
</dbReference>
<feature type="domain" description="RRM" evidence="5">
    <location>
        <begin position="334"/>
        <end position="412"/>
    </location>
</feature>
<dbReference type="InParanoid" id="A0A4S2MR81"/>
<dbReference type="OrthoDB" id="271725at2759"/>
<dbReference type="AlphaFoldDB" id="A0A4S2MR81"/>
<accession>A0A4S2MR81</accession>
<evidence type="ECO:0000256" key="1">
    <source>
        <dbReference type="ARBA" id="ARBA00022737"/>
    </source>
</evidence>
<sequence length="571" mass="62807">MNHNTQSAPSDSSGGSPDSYQAQTAGSYQQKPYRQVSGPHPQFAAPMNMINGHQYPAGIAAGPGQFYPAMVTGAPGYVPVYAPGIHGEHTPYYLVPGPGGWTMQGPVPYYSQIPLSASPPPQMQMPYSYPISQRSDQDMYASSPPPMTGPMPHMAHMIPPPLEHQRRESWSSSGGESPTTPFPLMSDPAPIILGEHHVPGQVHQTGKSVDDMAKNGPPIPAPVYSNFTQPGGRYSQSFLDNPTNTTNVYVRGLPPDTNDDKLLEMTARFGRVTSHKAIMDTEHGTCKGYGFARYETVEEAANCIQGLIARNYEAGFARESFNSRLKTLADPNSTNIYVSNLPRDMNEKDMQDIFAEYVVVSNRILRDGNGASRGVGFARFESREICDEIIKKFHGMPVGPDNLPLQVRYADTSAQKRLKATTTRKRQYRANEYNSIVNGGYWNAPPHNGFRGRNPSWTRHNSMGSHGSHDSYSHHFPKFRNWERSQDWQPHPSDENRPRAGWRHGSNGSHEARGKHLETVQETILDGGSDERSDGILDGLLAGATSRASVGSFSDPGDSYGGREYNDGVRA</sequence>
<feature type="compositionally biased region" description="Basic and acidic residues" evidence="4">
    <location>
        <begin position="485"/>
        <end position="498"/>
    </location>
</feature>
<dbReference type="SMART" id="SM00360">
    <property type="entry name" value="RRM"/>
    <property type="match status" value="2"/>
</dbReference>
<dbReference type="InterPro" id="IPR012677">
    <property type="entry name" value="Nucleotide-bd_a/b_plait_sf"/>
</dbReference>
<name>A0A4S2MR81_9PEZI</name>
<dbReference type="FunFam" id="3.30.70.330:FF:000468">
    <property type="entry name" value="Related to single-stranded DNA-binding protein MSSP-1"/>
    <property type="match status" value="1"/>
</dbReference>
<feature type="region of interest" description="Disordered" evidence="4">
    <location>
        <begin position="453"/>
        <end position="472"/>
    </location>
</feature>
<reference evidence="6 7" key="1">
    <citation type="submission" date="2019-04" db="EMBL/GenBank/DDBJ databases">
        <title>Comparative genomics and transcriptomics to analyze fruiting body development in filamentous ascomycetes.</title>
        <authorList>
            <consortium name="DOE Joint Genome Institute"/>
            <person name="Lutkenhaus R."/>
            <person name="Traeger S."/>
            <person name="Breuer J."/>
            <person name="Kuo A."/>
            <person name="Lipzen A."/>
            <person name="Pangilinan J."/>
            <person name="Dilworth D."/>
            <person name="Sandor L."/>
            <person name="Poggeler S."/>
            <person name="Barry K."/>
            <person name="Grigoriev I.V."/>
            <person name="Nowrousian M."/>
        </authorList>
    </citation>
    <scope>NUCLEOTIDE SEQUENCE [LARGE SCALE GENOMIC DNA]</scope>
    <source>
        <strain evidence="6 7">CBS 389.68</strain>
    </source>
</reference>
<dbReference type="Proteomes" id="UP000298138">
    <property type="component" value="Unassembled WGS sequence"/>
</dbReference>